<gene>
    <name evidence="2" type="ORF">ACFSYS_18885</name>
</gene>
<protein>
    <submittedName>
        <fullName evidence="2">Uncharacterized protein</fullName>
    </submittedName>
</protein>
<evidence type="ECO:0000313" key="3">
    <source>
        <dbReference type="Proteomes" id="UP001597438"/>
    </source>
</evidence>
<keyword evidence="3" id="KW-1185">Reference proteome</keyword>
<dbReference type="EMBL" id="JBHUOJ010000039">
    <property type="protein sequence ID" value="MFD2835365.1"/>
    <property type="molecule type" value="Genomic_DNA"/>
</dbReference>
<reference evidence="3" key="1">
    <citation type="journal article" date="2019" name="Int. J. Syst. Evol. Microbiol.">
        <title>The Global Catalogue of Microorganisms (GCM) 10K type strain sequencing project: providing services to taxonomists for standard genome sequencing and annotation.</title>
        <authorList>
            <consortium name="The Broad Institute Genomics Platform"/>
            <consortium name="The Broad Institute Genome Sequencing Center for Infectious Disease"/>
            <person name="Wu L."/>
            <person name="Ma J."/>
        </authorList>
    </citation>
    <scope>NUCLEOTIDE SEQUENCE [LARGE SCALE GENOMIC DNA]</scope>
    <source>
        <strain evidence="3">KCTC 52925</strain>
    </source>
</reference>
<proteinExistence type="predicted"/>
<comment type="caution">
    <text evidence="2">The sequence shown here is derived from an EMBL/GenBank/DDBJ whole genome shotgun (WGS) entry which is preliminary data.</text>
</comment>
<feature type="transmembrane region" description="Helical" evidence="1">
    <location>
        <begin position="105"/>
        <end position="125"/>
    </location>
</feature>
<organism evidence="2 3">
    <name type="scientific">Christiangramia antarctica</name>
    <dbReference type="NCBI Taxonomy" id="2058158"/>
    <lineage>
        <taxon>Bacteria</taxon>
        <taxon>Pseudomonadati</taxon>
        <taxon>Bacteroidota</taxon>
        <taxon>Flavobacteriia</taxon>
        <taxon>Flavobacteriales</taxon>
        <taxon>Flavobacteriaceae</taxon>
        <taxon>Christiangramia</taxon>
    </lineage>
</organism>
<name>A0ABW5X9X8_9FLAO</name>
<keyword evidence="1" id="KW-0472">Membrane</keyword>
<evidence type="ECO:0000313" key="2">
    <source>
        <dbReference type="EMBL" id="MFD2835365.1"/>
    </source>
</evidence>
<accession>A0ABW5X9X8</accession>
<dbReference type="RefSeq" id="WP_251741144.1">
    <property type="nucleotide sequence ID" value="NZ_JBHUOJ010000039.1"/>
</dbReference>
<sequence>MKTRSKTKSLAIWTGLWTLSIALVTFGSKFIWDENTAISAIAILFSTIIGLGMIRANIKYLMSIDELQRKIMLDAMGIALGTALVGGLSLAMLDSTNVISFDADISYLVILISLTYLGAVIIGNARYR</sequence>
<keyword evidence="1" id="KW-0812">Transmembrane</keyword>
<dbReference type="Proteomes" id="UP001597438">
    <property type="component" value="Unassembled WGS sequence"/>
</dbReference>
<feature type="transmembrane region" description="Helical" evidence="1">
    <location>
        <begin position="75"/>
        <end position="93"/>
    </location>
</feature>
<feature type="transmembrane region" description="Helical" evidence="1">
    <location>
        <begin position="37"/>
        <end position="54"/>
    </location>
</feature>
<evidence type="ECO:0000256" key="1">
    <source>
        <dbReference type="SAM" id="Phobius"/>
    </source>
</evidence>
<keyword evidence="1" id="KW-1133">Transmembrane helix</keyword>